<dbReference type="PANTHER" id="PTHR43649">
    <property type="entry name" value="ARABINOSE-BINDING PROTEIN-RELATED"/>
    <property type="match status" value="1"/>
</dbReference>
<evidence type="ECO:0000313" key="2">
    <source>
        <dbReference type="EMBL" id="SHM78609.1"/>
    </source>
</evidence>
<protein>
    <submittedName>
        <fullName evidence="2">ABC-type glycerol-3-phosphate transport system, substrate-binding protein</fullName>
    </submittedName>
</protein>
<organism evidence="2 3">
    <name type="scientific">Actinacidiphila paucisporea</name>
    <dbReference type="NCBI Taxonomy" id="310782"/>
    <lineage>
        <taxon>Bacteria</taxon>
        <taxon>Bacillati</taxon>
        <taxon>Actinomycetota</taxon>
        <taxon>Actinomycetes</taxon>
        <taxon>Kitasatosporales</taxon>
        <taxon>Streptomycetaceae</taxon>
        <taxon>Actinacidiphila</taxon>
    </lineage>
</organism>
<accession>A0A1M7LKF1</accession>
<dbReference type="RefSeq" id="WP_073500563.1">
    <property type="nucleotide sequence ID" value="NZ_FRBI01000014.1"/>
</dbReference>
<dbReference type="STRING" id="310782.SAMN05216499_11484"/>
<proteinExistence type="predicted"/>
<dbReference type="Gene3D" id="3.40.190.10">
    <property type="entry name" value="Periplasmic binding protein-like II"/>
    <property type="match status" value="1"/>
</dbReference>
<reference evidence="2 3" key="1">
    <citation type="submission" date="2016-11" db="EMBL/GenBank/DDBJ databases">
        <authorList>
            <person name="Jaros S."/>
            <person name="Januszkiewicz K."/>
            <person name="Wedrychowicz H."/>
        </authorList>
    </citation>
    <scope>NUCLEOTIDE SEQUENCE [LARGE SCALE GENOMIC DNA]</scope>
    <source>
        <strain evidence="2 3">CGMCC 4.2025</strain>
    </source>
</reference>
<dbReference type="Pfam" id="PF01547">
    <property type="entry name" value="SBP_bac_1"/>
    <property type="match status" value="1"/>
</dbReference>
<keyword evidence="3" id="KW-1185">Reference proteome</keyword>
<dbReference type="PANTHER" id="PTHR43649:SF16">
    <property type="entry name" value="SUGAR-BINDING LIPOPROTEIN"/>
    <property type="match status" value="1"/>
</dbReference>
<dbReference type="InterPro" id="IPR006059">
    <property type="entry name" value="SBP"/>
</dbReference>
<dbReference type="OrthoDB" id="2644341at2"/>
<dbReference type="EMBL" id="FRBI01000014">
    <property type="protein sequence ID" value="SHM78609.1"/>
    <property type="molecule type" value="Genomic_DNA"/>
</dbReference>
<keyword evidence="1" id="KW-0732">Signal</keyword>
<gene>
    <name evidence="2" type="ORF">SAMN05216499_11484</name>
</gene>
<dbReference type="Proteomes" id="UP000184111">
    <property type="component" value="Unassembled WGS sequence"/>
</dbReference>
<feature type="chain" id="PRO_5012364774" evidence="1">
    <location>
        <begin position="29"/>
        <end position="456"/>
    </location>
</feature>
<feature type="signal peptide" evidence="1">
    <location>
        <begin position="1"/>
        <end position="28"/>
    </location>
</feature>
<dbReference type="InterPro" id="IPR050490">
    <property type="entry name" value="Bact_solute-bd_prot1"/>
</dbReference>
<dbReference type="AlphaFoldDB" id="A0A1M7LKF1"/>
<evidence type="ECO:0000256" key="1">
    <source>
        <dbReference type="SAM" id="SignalP"/>
    </source>
</evidence>
<evidence type="ECO:0000313" key="3">
    <source>
        <dbReference type="Proteomes" id="UP000184111"/>
    </source>
</evidence>
<dbReference type="SUPFAM" id="SSF53850">
    <property type="entry name" value="Periplasmic binding protein-like II"/>
    <property type="match status" value="1"/>
</dbReference>
<sequence>MTGFPAGSRARVSLIIATTAVLALTASACGGGSGSSTSADGTVTVTVNDMPAKTDPVNRKIFLQDVAAFEKLHPKIKVVPHEGQMDPQTFATKLAGGQLENAFYVYYTDPAGLIAKHQAADISSYLSQFPAVNQVKPQLRKVFQDASGHTYGLPEGNYSMGLVYNRALFQRAGLDPDKPPATWDEVRADAKKIAALGKGVVGYGDYSKSNTGGWHFTAEMYSRGGAVAKQQSDGTWKADFDNATGKAVLQQLHDMRWTDGSMGQRQLLEWADLLQMMGAGKLGMYLATADNIPTIASQYKGDPKDYGLGPIPGGKGTLAGGGGFMFSPKDTPAQIKAAMAWVTFKYENPDRIETGVQRASQAKQPVGLPEPNIWTGAAARTKSAADQKYANQPVANYAPFQQALPGIPLILEPPKAQQLYAVLDTAMAKVLTQKDADIDALLSDASRQVDSLLAAP</sequence>
<name>A0A1M7LKF1_9ACTN</name>